<evidence type="ECO:0000256" key="1">
    <source>
        <dbReference type="SAM" id="Phobius"/>
    </source>
</evidence>
<accession>A0A9W9YP96</accession>
<name>A0A9W9YP96_9CNID</name>
<reference evidence="2" key="1">
    <citation type="submission" date="2023-01" db="EMBL/GenBank/DDBJ databases">
        <title>Genome assembly of the deep-sea coral Lophelia pertusa.</title>
        <authorList>
            <person name="Herrera S."/>
            <person name="Cordes E."/>
        </authorList>
    </citation>
    <scope>NUCLEOTIDE SEQUENCE</scope>
    <source>
        <strain evidence="2">USNM1676648</strain>
        <tissue evidence="2">Polyp</tissue>
    </source>
</reference>
<feature type="transmembrane region" description="Helical" evidence="1">
    <location>
        <begin position="69"/>
        <end position="96"/>
    </location>
</feature>
<dbReference type="EMBL" id="MU827313">
    <property type="protein sequence ID" value="KAJ7358955.1"/>
    <property type="molecule type" value="Genomic_DNA"/>
</dbReference>
<dbReference type="AlphaFoldDB" id="A0A9W9YP96"/>
<dbReference type="PANTHER" id="PTHR12242">
    <property type="entry name" value="OS02G0130600 PROTEIN-RELATED"/>
    <property type="match status" value="1"/>
</dbReference>
<feature type="transmembrane region" description="Helical" evidence="1">
    <location>
        <begin position="21"/>
        <end position="49"/>
    </location>
</feature>
<keyword evidence="3" id="KW-1185">Reference proteome</keyword>
<protein>
    <recommendedName>
        <fullName evidence="4">Protein rolling stone</fullName>
    </recommendedName>
</protein>
<dbReference type="PANTHER" id="PTHR12242:SF49">
    <property type="entry name" value="HEADBUTT, ISOFORM E"/>
    <property type="match status" value="1"/>
</dbReference>
<comment type="caution">
    <text evidence="2">The sequence shown here is derived from an EMBL/GenBank/DDBJ whole genome shotgun (WGS) entry which is preliminary data.</text>
</comment>
<sequence length="275" mass="30882">MCREEFRLSQVKLQHSDAKDFVRSLWFPDVVVTIYRCIFAGYCLGWIIYSGFHPANGDEKWFIYLTNWGFTFVTLYFIWATVVSILHHFGVANYAAVMQMKATRSPDSDAEGGDGLSTSIDIEQPVVGMSWYHKGLWVVFNIAANAAILITLLYWTLIFTGKTSVLDVTTHLINSVVIVADIMLSANPVRILHVVYALILGVCYILLTVIFWAVNGTNARGEPYIYSYIDYNKSPGFTSGLLVGFVLVGQPLVQALLFGLYKLRCFLGQKCGKKI</sequence>
<keyword evidence="1" id="KW-0472">Membrane</keyword>
<gene>
    <name evidence="2" type="ORF">OS493_019859</name>
</gene>
<evidence type="ECO:0000313" key="2">
    <source>
        <dbReference type="EMBL" id="KAJ7358955.1"/>
    </source>
</evidence>
<feature type="transmembrane region" description="Helical" evidence="1">
    <location>
        <begin position="164"/>
        <end position="184"/>
    </location>
</feature>
<feature type="transmembrane region" description="Helical" evidence="1">
    <location>
        <begin position="241"/>
        <end position="261"/>
    </location>
</feature>
<feature type="transmembrane region" description="Helical" evidence="1">
    <location>
        <begin position="136"/>
        <end position="158"/>
    </location>
</feature>
<dbReference type="GO" id="GO:0016020">
    <property type="term" value="C:membrane"/>
    <property type="evidence" value="ECO:0007669"/>
    <property type="project" value="TreeGrafter"/>
</dbReference>
<keyword evidence="1" id="KW-1133">Transmembrane helix</keyword>
<dbReference type="Pfam" id="PF21534">
    <property type="entry name" value="Rost"/>
    <property type="match status" value="2"/>
</dbReference>
<dbReference type="InterPro" id="IPR049352">
    <property type="entry name" value="Rost"/>
</dbReference>
<evidence type="ECO:0000313" key="3">
    <source>
        <dbReference type="Proteomes" id="UP001163046"/>
    </source>
</evidence>
<dbReference type="Proteomes" id="UP001163046">
    <property type="component" value="Unassembled WGS sequence"/>
</dbReference>
<dbReference type="OrthoDB" id="419711at2759"/>
<feature type="transmembrane region" description="Helical" evidence="1">
    <location>
        <begin position="191"/>
        <end position="214"/>
    </location>
</feature>
<organism evidence="2 3">
    <name type="scientific">Desmophyllum pertusum</name>
    <dbReference type="NCBI Taxonomy" id="174260"/>
    <lineage>
        <taxon>Eukaryota</taxon>
        <taxon>Metazoa</taxon>
        <taxon>Cnidaria</taxon>
        <taxon>Anthozoa</taxon>
        <taxon>Hexacorallia</taxon>
        <taxon>Scleractinia</taxon>
        <taxon>Caryophylliina</taxon>
        <taxon>Caryophylliidae</taxon>
        <taxon>Desmophyllum</taxon>
    </lineage>
</organism>
<evidence type="ECO:0008006" key="4">
    <source>
        <dbReference type="Google" id="ProtNLM"/>
    </source>
</evidence>
<proteinExistence type="predicted"/>
<keyword evidence="1" id="KW-0812">Transmembrane</keyword>